<feature type="transmembrane region" description="Helical" evidence="2">
    <location>
        <begin position="443"/>
        <end position="465"/>
    </location>
</feature>
<sequence>MIVLAFQAVPLGDPRLGPDKNITLFIWSAVAHTVLAFSFIMAMKQALRLNDVAYPLWKAVLIAAIPGVGNEIIWAAVAFSWRFPVPYRELTGAATWGALLVLGHYILLRPVLSRRLSRLKRYVPVVRTQFTLLFCLLGLSMVFVRASHGVQVLMILVFPIFKTYASVGCGLGGALYQTVCMQLLTSYSLALLLMGGDLVQAIVEVWMYAVHDFLVDGPSTLPTAAKIVDSALFPGAVDVPTKAMEEEKPRLSVEFVKADLPGKPRRSSWQGFERKKQPSTRRRSRLLAATDAPRAQRGRGRRHSSPTAYQVRSSASVFLRPADYRNQRSSRRLLDLKRHVVMTGVFEFDENGNKRTDTGVLPTAPQPSRVMIDGIVVTRKDQARILEQTLQLLFSLEYLVFIEFVEFFVPLLFSIITTVSWYLPNAQYNTVLCAVSENQMLNGLQYALIYSGLELLTFVALCVVIKKKYGINVLWLLSFVLESYAMTLQGKLIGSFITIVNLAIIHQGVDFSSAISSWTRTQGTCISLTN</sequence>
<evidence type="ECO:0000256" key="1">
    <source>
        <dbReference type="SAM" id="MobiDB-lite"/>
    </source>
</evidence>
<name>A0A8K1CN19_PYTOL</name>
<keyword evidence="4" id="KW-1185">Reference proteome</keyword>
<keyword evidence="2" id="KW-0812">Transmembrane</keyword>
<feature type="transmembrane region" description="Helical" evidence="2">
    <location>
        <begin position="124"/>
        <end position="146"/>
    </location>
</feature>
<comment type="caution">
    <text evidence="3">The sequence shown here is derived from an EMBL/GenBank/DDBJ whole genome shotgun (WGS) entry which is preliminary data.</text>
</comment>
<dbReference type="Proteomes" id="UP000794436">
    <property type="component" value="Unassembled WGS sequence"/>
</dbReference>
<dbReference type="EMBL" id="SPLM01000037">
    <property type="protein sequence ID" value="TMW65303.1"/>
    <property type="molecule type" value="Genomic_DNA"/>
</dbReference>
<evidence type="ECO:0000313" key="3">
    <source>
        <dbReference type="EMBL" id="TMW65303.1"/>
    </source>
</evidence>
<feature type="transmembrane region" description="Helical" evidence="2">
    <location>
        <begin position="398"/>
        <end position="423"/>
    </location>
</feature>
<feature type="transmembrane region" description="Helical" evidence="2">
    <location>
        <begin position="55"/>
        <end position="81"/>
    </location>
</feature>
<evidence type="ECO:0000313" key="4">
    <source>
        <dbReference type="Proteomes" id="UP000794436"/>
    </source>
</evidence>
<protein>
    <submittedName>
        <fullName evidence="3">Uncharacterized protein</fullName>
    </submittedName>
</protein>
<dbReference type="AlphaFoldDB" id="A0A8K1CN19"/>
<feature type="transmembrane region" description="Helical" evidence="2">
    <location>
        <begin position="93"/>
        <end position="112"/>
    </location>
</feature>
<evidence type="ECO:0000256" key="2">
    <source>
        <dbReference type="SAM" id="Phobius"/>
    </source>
</evidence>
<keyword evidence="2" id="KW-1133">Transmembrane helix</keyword>
<feature type="transmembrane region" description="Helical" evidence="2">
    <location>
        <begin position="24"/>
        <end position="43"/>
    </location>
</feature>
<organism evidence="3 4">
    <name type="scientific">Pythium oligandrum</name>
    <name type="common">Mycoparasitic fungus</name>
    <dbReference type="NCBI Taxonomy" id="41045"/>
    <lineage>
        <taxon>Eukaryota</taxon>
        <taxon>Sar</taxon>
        <taxon>Stramenopiles</taxon>
        <taxon>Oomycota</taxon>
        <taxon>Peronosporomycetes</taxon>
        <taxon>Pythiales</taxon>
        <taxon>Pythiaceae</taxon>
        <taxon>Pythium</taxon>
    </lineage>
</organism>
<gene>
    <name evidence="3" type="ORF">Poli38472_007945</name>
</gene>
<proteinExistence type="predicted"/>
<feature type="transmembrane region" description="Helical" evidence="2">
    <location>
        <begin position="152"/>
        <end position="176"/>
    </location>
</feature>
<keyword evidence="2" id="KW-0472">Membrane</keyword>
<reference evidence="3" key="1">
    <citation type="submission" date="2019-03" db="EMBL/GenBank/DDBJ databases">
        <title>Long read genome sequence of the mycoparasitic Pythium oligandrum ATCC 38472 isolated from sugarbeet rhizosphere.</title>
        <authorList>
            <person name="Gaulin E."/>
        </authorList>
    </citation>
    <scope>NUCLEOTIDE SEQUENCE</scope>
    <source>
        <strain evidence="3">ATCC 38472_TT</strain>
    </source>
</reference>
<feature type="region of interest" description="Disordered" evidence="1">
    <location>
        <begin position="262"/>
        <end position="308"/>
    </location>
</feature>
<accession>A0A8K1CN19</accession>
<dbReference type="OrthoDB" id="121053at2759"/>